<dbReference type="Pfam" id="PF13489">
    <property type="entry name" value="Methyltransf_23"/>
    <property type="match status" value="1"/>
</dbReference>
<keyword evidence="1" id="KW-0808">Transferase</keyword>
<dbReference type="EMBL" id="CACSIO010000016">
    <property type="protein sequence ID" value="CAA0113341.1"/>
    <property type="molecule type" value="Genomic_DNA"/>
</dbReference>
<accession>A0A5S9Q8G5</accession>
<dbReference type="CDD" id="cd02440">
    <property type="entry name" value="AdoMet_MTases"/>
    <property type="match status" value="1"/>
</dbReference>
<dbReference type="InterPro" id="IPR029063">
    <property type="entry name" value="SAM-dependent_MTases_sf"/>
</dbReference>
<sequence length="260" mass="29959">MQPQAINQQAYSTQTSQYRALIPCPPVYLAHRDFVQLLDRYLQLVPRDQPLRILDIGCGPGTSIQIMRHHLDNAGISAEFVGVDINPTNLDVAQNLHRNDQFLTPEALHQKFTTRYFDLVTCFYVLIENTPADITNILSSITQLAQPDGLVMIVNPSRFVYDQKRHWHGVNNHYSENTTPLKDKQIVKLDVFDPISDSHFEFSDYYYAPATYQNAFTNAGLTLLETHYPLGRANETFDWQEEKYHSPVEIHCLRKQVKAH</sequence>
<dbReference type="PANTHER" id="PTHR43861:SF1">
    <property type="entry name" value="TRANS-ACONITATE 2-METHYLTRANSFERASE"/>
    <property type="match status" value="1"/>
</dbReference>
<dbReference type="SUPFAM" id="SSF53335">
    <property type="entry name" value="S-adenosyl-L-methionine-dependent methyltransferases"/>
    <property type="match status" value="1"/>
</dbReference>
<organism evidence="1 2">
    <name type="scientific">BD1-7 clade bacterium</name>
    <dbReference type="NCBI Taxonomy" id="2029982"/>
    <lineage>
        <taxon>Bacteria</taxon>
        <taxon>Pseudomonadati</taxon>
        <taxon>Pseudomonadota</taxon>
        <taxon>Gammaproteobacteria</taxon>
        <taxon>Cellvibrionales</taxon>
        <taxon>Spongiibacteraceae</taxon>
        <taxon>BD1-7 clade</taxon>
    </lineage>
</organism>
<dbReference type="PANTHER" id="PTHR43861">
    <property type="entry name" value="TRANS-ACONITATE 2-METHYLTRANSFERASE-RELATED"/>
    <property type="match status" value="1"/>
</dbReference>
<gene>
    <name evidence="1" type="primary">ubiE_5</name>
    <name evidence="1" type="ORF">OPDIPICF_04715</name>
</gene>
<evidence type="ECO:0000313" key="1">
    <source>
        <dbReference type="EMBL" id="CAA0113341.1"/>
    </source>
</evidence>
<keyword evidence="2" id="KW-1185">Reference proteome</keyword>
<dbReference type="Gene3D" id="3.40.50.150">
    <property type="entry name" value="Vaccinia Virus protein VP39"/>
    <property type="match status" value="1"/>
</dbReference>
<reference evidence="1 2" key="1">
    <citation type="submission" date="2019-11" db="EMBL/GenBank/DDBJ databases">
        <authorList>
            <person name="Holert J."/>
        </authorList>
    </citation>
    <scope>NUCLEOTIDE SEQUENCE [LARGE SCALE GENOMIC DNA]</scope>
    <source>
        <strain evidence="1">SB11_3</strain>
    </source>
</reference>
<dbReference type="Proteomes" id="UP000441399">
    <property type="component" value="Unassembled WGS sequence"/>
</dbReference>
<keyword evidence="1" id="KW-0830">Ubiquinone</keyword>
<dbReference type="EC" id="2.1.1.163" evidence="1"/>
<protein>
    <submittedName>
        <fullName evidence="1">Ubiquinone/menaquinone biosynthesis C-methyltransferase UbiE</fullName>
        <ecNumber evidence="1">2.1.1.163</ecNumber>
    </submittedName>
</protein>
<proteinExistence type="predicted"/>
<name>A0A5S9Q8G5_9GAMM</name>
<evidence type="ECO:0000313" key="2">
    <source>
        <dbReference type="Proteomes" id="UP000441399"/>
    </source>
</evidence>
<dbReference type="GO" id="GO:0032259">
    <property type="term" value="P:methylation"/>
    <property type="evidence" value="ECO:0007669"/>
    <property type="project" value="UniProtKB-KW"/>
</dbReference>
<dbReference type="OrthoDB" id="108476at2"/>
<dbReference type="GO" id="GO:0043770">
    <property type="term" value="F:demethylmenaquinone methyltransferase activity"/>
    <property type="evidence" value="ECO:0007669"/>
    <property type="project" value="UniProtKB-EC"/>
</dbReference>
<dbReference type="AlphaFoldDB" id="A0A5S9Q8G5"/>
<keyword evidence="1" id="KW-0489">Methyltransferase</keyword>